<protein>
    <submittedName>
        <fullName evidence="5">AraC-like DNA-binding protein</fullName>
    </submittedName>
</protein>
<dbReference type="InterPro" id="IPR009057">
    <property type="entry name" value="Homeodomain-like_sf"/>
</dbReference>
<dbReference type="Gene3D" id="1.10.10.60">
    <property type="entry name" value="Homeodomain-like"/>
    <property type="match status" value="2"/>
</dbReference>
<dbReference type="InterPro" id="IPR003313">
    <property type="entry name" value="AraC-bd"/>
</dbReference>
<dbReference type="EMBL" id="JAGGLD010000003">
    <property type="protein sequence ID" value="MBP2001342.1"/>
    <property type="molecule type" value="Genomic_DNA"/>
</dbReference>
<dbReference type="PROSITE" id="PS01124">
    <property type="entry name" value="HTH_ARAC_FAMILY_2"/>
    <property type="match status" value="1"/>
</dbReference>
<dbReference type="Proteomes" id="UP001519288">
    <property type="component" value="Unassembled WGS sequence"/>
</dbReference>
<sequence>MRPSIYDENLDIARDNIFLPTDFPLTASSTLGVTPSFQRLHWHRELEINWILSGSGIYVINGREYPFTEGDLFLIDSDDLHRAYEGQDLEMGVVMFDPILLAPAQRYDPELLRPFRDNEASSTRYISCTHERSSVMSKYLREILNEYVAKKRSNHSIIMGLLLQFLAEVNRYFSTTELIEMMPSWQIEQMRSVIAAMEEDLSRPWNVRDLAELVHLSPSRFSALFSQVAGSAPLNYLVQLRLAHAVELLEKSDDSILSVAATCGFRNLSNFNRLFRRNYGISPSKMRHRVQQEL</sequence>
<evidence type="ECO:0000313" key="6">
    <source>
        <dbReference type="Proteomes" id="UP001519288"/>
    </source>
</evidence>
<dbReference type="Gene3D" id="2.60.120.10">
    <property type="entry name" value="Jelly Rolls"/>
    <property type="match status" value="1"/>
</dbReference>
<dbReference type="PANTHER" id="PTHR43280">
    <property type="entry name" value="ARAC-FAMILY TRANSCRIPTIONAL REGULATOR"/>
    <property type="match status" value="1"/>
</dbReference>
<dbReference type="PRINTS" id="PR00032">
    <property type="entry name" value="HTHARAC"/>
</dbReference>
<evidence type="ECO:0000259" key="4">
    <source>
        <dbReference type="PROSITE" id="PS01124"/>
    </source>
</evidence>
<accession>A0ABS4JHZ7</accession>
<keyword evidence="6" id="KW-1185">Reference proteome</keyword>
<gene>
    <name evidence="5" type="ORF">J2Z69_002385</name>
</gene>
<proteinExistence type="predicted"/>
<dbReference type="Pfam" id="PF12833">
    <property type="entry name" value="HTH_18"/>
    <property type="match status" value="1"/>
</dbReference>
<keyword evidence="2" id="KW-0238">DNA-binding</keyword>
<name>A0ABS4JHZ7_9BACL</name>
<comment type="caution">
    <text evidence="5">The sequence shown here is derived from an EMBL/GenBank/DDBJ whole genome shotgun (WGS) entry which is preliminary data.</text>
</comment>
<dbReference type="RefSeq" id="WP_342591583.1">
    <property type="nucleotide sequence ID" value="NZ_JAGGLD010000003.1"/>
</dbReference>
<dbReference type="PANTHER" id="PTHR43280:SF2">
    <property type="entry name" value="HTH-TYPE TRANSCRIPTIONAL REGULATOR EXSA"/>
    <property type="match status" value="1"/>
</dbReference>
<keyword evidence="3" id="KW-0804">Transcription</keyword>
<evidence type="ECO:0000256" key="3">
    <source>
        <dbReference type="ARBA" id="ARBA00023163"/>
    </source>
</evidence>
<evidence type="ECO:0000256" key="1">
    <source>
        <dbReference type="ARBA" id="ARBA00023015"/>
    </source>
</evidence>
<organism evidence="5 6">
    <name type="scientific">Paenibacillus shirakamiensis</name>
    <dbReference type="NCBI Taxonomy" id="1265935"/>
    <lineage>
        <taxon>Bacteria</taxon>
        <taxon>Bacillati</taxon>
        <taxon>Bacillota</taxon>
        <taxon>Bacilli</taxon>
        <taxon>Bacillales</taxon>
        <taxon>Paenibacillaceae</taxon>
        <taxon>Paenibacillus</taxon>
    </lineage>
</organism>
<dbReference type="SUPFAM" id="SSF51215">
    <property type="entry name" value="Regulatory protein AraC"/>
    <property type="match status" value="1"/>
</dbReference>
<dbReference type="InterPro" id="IPR020449">
    <property type="entry name" value="Tscrpt_reg_AraC-type_HTH"/>
</dbReference>
<dbReference type="InterPro" id="IPR018062">
    <property type="entry name" value="HTH_AraC-typ_CS"/>
</dbReference>
<dbReference type="SUPFAM" id="SSF46689">
    <property type="entry name" value="Homeodomain-like"/>
    <property type="match status" value="2"/>
</dbReference>
<dbReference type="InterPro" id="IPR014710">
    <property type="entry name" value="RmlC-like_jellyroll"/>
</dbReference>
<dbReference type="SMART" id="SM00342">
    <property type="entry name" value="HTH_ARAC"/>
    <property type="match status" value="1"/>
</dbReference>
<evidence type="ECO:0000313" key="5">
    <source>
        <dbReference type="EMBL" id="MBP2001342.1"/>
    </source>
</evidence>
<dbReference type="InterPro" id="IPR018060">
    <property type="entry name" value="HTH_AraC"/>
</dbReference>
<dbReference type="Pfam" id="PF02311">
    <property type="entry name" value="AraC_binding"/>
    <property type="match status" value="1"/>
</dbReference>
<feature type="domain" description="HTH araC/xylS-type" evidence="4">
    <location>
        <begin position="191"/>
        <end position="289"/>
    </location>
</feature>
<dbReference type="InterPro" id="IPR037923">
    <property type="entry name" value="HTH-like"/>
</dbReference>
<dbReference type="PROSITE" id="PS00041">
    <property type="entry name" value="HTH_ARAC_FAMILY_1"/>
    <property type="match status" value="1"/>
</dbReference>
<reference evidence="5 6" key="1">
    <citation type="submission" date="2021-03" db="EMBL/GenBank/DDBJ databases">
        <title>Genomic Encyclopedia of Type Strains, Phase IV (KMG-IV): sequencing the most valuable type-strain genomes for metagenomic binning, comparative biology and taxonomic classification.</title>
        <authorList>
            <person name="Goeker M."/>
        </authorList>
    </citation>
    <scope>NUCLEOTIDE SEQUENCE [LARGE SCALE GENOMIC DNA]</scope>
    <source>
        <strain evidence="5 6">DSM 26806</strain>
    </source>
</reference>
<evidence type="ECO:0000256" key="2">
    <source>
        <dbReference type="ARBA" id="ARBA00023125"/>
    </source>
</evidence>
<keyword evidence="1" id="KW-0805">Transcription regulation</keyword>